<gene>
    <name evidence="12" type="primary">secG</name>
    <name evidence="12" type="ORF">JYT19_00305</name>
</gene>
<evidence type="ECO:0000256" key="6">
    <source>
        <dbReference type="ARBA" id="ARBA00022927"/>
    </source>
</evidence>
<comment type="function">
    <text evidence="10">Involved in protein export. Participates in an early event of protein translocation.</text>
</comment>
<evidence type="ECO:0000256" key="2">
    <source>
        <dbReference type="ARBA" id="ARBA00008445"/>
    </source>
</evidence>
<feature type="region of interest" description="Disordered" evidence="11">
    <location>
        <begin position="91"/>
        <end position="116"/>
    </location>
</feature>
<accession>A0ABS3AVE8</accession>
<evidence type="ECO:0000256" key="4">
    <source>
        <dbReference type="ARBA" id="ARBA00022475"/>
    </source>
</evidence>
<comment type="caution">
    <text evidence="10">Lacks conserved residue(s) required for the propagation of feature annotation.</text>
</comment>
<proteinExistence type="inferred from homology"/>
<keyword evidence="9 10" id="KW-0472">Membrane</keyword>
<keyword evidence="4 10" id="KW-1003">Cell membrane</keyword>
<name>A0ABS3AVE8_9FIRM</name>
<dbReference type="PANTHER" id="PTHR34182">
    <property type="entry name" value="PROTEIN-EXPORT MEMBRANE PROTEIN SECG"/>
    <property type="match status" value="1"/>
</dbReference>
<keyword evidence="3 10" id="KW-0813">Transport</keyword>
<evidence type="ECO:0000256" key="11">
    <source>
        <dbReference type="SAM" id="MobiDB-lite"/>
    </source>
</evidence>
<evidence type="ECO:0000256" key="10">
    <source>
        <dbReference type="RuleBase" id="RU365087"/>
    </source>
</evidence>
<dbReference type="Proteomes" id="UP000765003">
    <property type="component" value="Unassembled WGS sequence"/>
</dbReference>
<dbReference type="InterPro" id="IPR004692">
    <property type="entry name" value="SecG"/>
</dbReference>
<evidence type="ECO:0000256" key="7">
    <source>
        <dbReference type="ARBA" id="ARBA00022989"/>
    </source>
</evidence>
<feature type="compositionally biased region" description="Basic and acidic residues" evidence="11">
    <location>
        <begin position="98"/>
        <end position="116"/>
    </location>
</feature>
<evidence type="ECO:0000313" key="13">
    <source>
        <dbReference type="Proteomes" id="UP000765003"/>
    </source>
</evidence>
<comment type="caution">
    <text evidence="12">The sequence shown here is derived from an EMBL/GenBank/DDBJ whole genome shotgun (WGS) entry which is preliminary data.</text>
</comment>
<dbReference type="EMBL" id="JAFITA010000002">
    <property type="protein sequence ID" value="MBN4077332.1"/>
    <property type="molecule type" value="Genomic_DNA"/>
</dbReference>
<dbReference type="PANTHER" id="PTHR34182:SF1">
    <property type="entry name" value="PROTEIN-EXPORT MEMBRANE PROTEIN SECG"/>
    <property type="match status" value="1"/>
</dbReference>
<evidence type="ECO:0000256" key="3">
    <source>
        <dbReference type="ARBA" id="ARBA00022448"/>
    </source>
</evidence>
<sequence>MLTFVIVLQVVVAVLLVLMVLLQPGNKGGVSAAFGGSGGDTVFGGRGANTFLTNLTFMAAVLFMLTNFALSYMSSSQGSVLDRAFVDTPAVESVQTSKSDESKVKSPAKKPESDGL</sequence>
<comment type="similarity">
    <text evidence="2 10">Belongs to the SecG family.</text>
</comment>
<evidence type="ECO:0000256" key="5">
    <source>
        <dbReference type="ARBA" id="ARBA00022692"/>
    </source>
</evidence>
<evidence type="ECO:0000256" key="1">
    <source>
        <dbReference type="ARBA" id="ARBA00004651"/>
    </source>
</evidence>
<keyword evidence="8 10" id="KW-0811">Translocation</keyword>
<keyword evidence="6 10" id="KW-0653">Protein transport</keyword>
<keyword evidence="7 10" id="KW-1133">Transmembrane helix</keyword>
<comment type="subcellular location">
    <subcellularLocation>
        <location evidence="1 10">Cell membrane</location>
        <topology evidence="1 10">Multi-pass membrane protein</topology>
    </subcellularLocation>
</comment>
<keyword evidence="5 10" id="KW-0812">Transmembrane</keyword>
<dbReference type="Pfam" id="PF03840">
    <property type="entry name" value="SecG"/>
    <property type="match status" value="1"/>
</dbReference>
<dbReference type="NCBIfam" id="TIGR00810">
    <property type="entry name" value="secG"/>
    <property type="match status" value="1"/>
</dbReference>
<protein>
    <recommendedName>
        <fullName evidence="10">Protein-export membrane protein SecG</fullName>
    </recommendedName>
</protein>
<reference evidence="12" key="1">
    <citation type="submission" date="2021-02" db="EMBL/GenBank/DDBJ databases">
        <title>Activity-based single-cell genomes from oceanic crustal fluid captures similar information to metagenomic and metatranscriptomic surveys with orders of magnitude less sampling.</title>
        <authorList>
            <person name="D'Angelo T.S."/>
            <person name="Orcutt B.N."/>
        </authorList>
    </citation>
    <scope>NUCLEOTIDE SEQUENCE [LARGE SCALE GENOMIC DNA]</scope>
    <source>
        <strain evidence="12">AH-315-E05</strain>
    </source>
</reference>
<feature type="transmembrane region" description="Helical" evidence="10">
    <location>
        <begin position="51"/>
        <end position="73"/>
    </location>
</feature>
<organism evidence="12 13">
    <name type="scientific">Sulfobacillus acidophilus</name>
    <dbReference type="NCBI Taxonomy" id="53633"/>
    <lineage>
        <taxon>Bacteria</taxon>
        <taxon>Bacillati</taxon>
        <taxon>Bacillota</taxon>
        <taxon>Clostridia</taxon>
        <taxon>Eubacteriales</taxon>
        <taxon>Clostridiales Family XVII. Incertae Sedis</taxon>
        <taxon>Sulfobacillus</taxon>
    </lineage>
</organism>
<dbReference type="PRINTS" id="PR01651">
    <property type="entry name" value="SECGEXPORT"/>
</dbReference>
<evidence type="ECO:0000313" key="12">
    <source>
        <dbReference type="EMBL" id="MBN4077332.1"/>
    </source>
</evidence>
<evidence type="ECO:0000256" key="9">
    <source>
        <dbReference type="ARBA" id="ARBA00023136"/>
    </source>
</evidence>
<keyword evidence="13" id="KW-1185">Reference proteome</keyword>
<evidence type="ECO:0000256" key="8">
    <source>
        <dbReference type="ARBA" id="ARBA00023010"/>
    </source>
</evidence>